<accession>A0A149S402</accession>
<feature type="non-terminal residue" evidence="2">
    <location>
        <position position="60"/>
    </location>
</feature>
<protein>
    <submittedName>
        <fullName evidence="2">Uncharacterized protein</fullName>
    </submittedName>
</protein>
<evidence type="ECO:0000256" key="1">
    <source>
        <dbReference type="SAM" id="Phobius"/>
    </source>
</evidence>
<evidence type="ECO:0000313" key="2">
    <source>
        <dbReference type="EMBL" id="KXV21333.1"/>
    </source>
</evidence>
<sequence>MVAAEVAGMAVVEAVASMAAVAWVVAVSMEGAPAAWAAADSVVVPVVAGEAVMAADVLAG</sequence>
<dbReference type="AlphaFoldDB" id="A0A149S402"/>
<keyword evidence="1" id="KW-0812">Transmembrane</keyword>
<proteinExistence type="predicted"/>
<gene>
    <name evidence="2" type="ORF">AD934_02465</name>
</gene>
<comment type="caution">
    <text evidence="2">The sequence shown here is derived from an EMBL/GenBank/DDBJ whole genome shotgun (WGS) entry which is preliminary data.</text>
</comment>
<keyword evidence="1" id="KW-0472">Membrane</keyword>
<dbReference type="Proteomes" id="UP000075655">
    <property type="component" value="Unassembled WGS sequence"/>
</dbReference>
<feature type="transmembrane region" description="Helical" evidence="1">
    <location>
        <begin position="6"/>
        <end position="26"/>
    </location>
</feature>
<organism evidence="2 3">
    <name type="scientific">Gluconobacter oxydans</name>
    <name type="common">Gluconobacter suboxydans</name>
    <dbReference type="NCBI Taxonomy" id="442"/>
    <lineage>
        <taxon>Bacteria</taxon>
        <taxon>Pseudomonadati</taxon>
        <taxon>Pseudomonadota</taxon>
        <taxon>Alphaproteobacteria</taxon>
        <taxon>Acetobacterales</taxon>
        <taxon>Acetobacteraceae</taxon>
        <taxon>Gluconobacter</taxon>
    </lineage>
</organism>
<keyword evidence="1" id="KW-1133">Transmembrane helix</keyword>
<evidence type="ECO:0000313" key="3">
    <source>
        <dbReference type="Proteomes" id="UP000075655"/>
    </source>
</evidence>
<dbReference type="EMBL" id="LHZG01000120">
    <property type="protein sequence ID" value="KXV21333.1"/>
    <property type="molecule type" value="Genomic_DNA"/>
</dbReference>
<reference evidence="2 3" key="1">
    <citation type="submission" date="2015-06" db="EMBL/GenBank/DDBJ databases">
        <title>Improved classification and identification of acetic acid bacteria using matrix-assisted laser desorption/ionization time-of-flight mass spectrometry; Gluconobacter nephelii and Gluconobacter uchimurae are later heterotypic synonyms of Gluconobacter japonicus and Gluconobacter oxydans, respectively.</title>
        <authorList>
            <person name="Li L."/>
            <person name="Cleenwerck I."/>
            <person name="De Vuyst L."/>
            <person name="Vandamme P."/>
        </authorList>
    </citation>
    <scope>NUCLEOTIDE SEQUENCE [LARGE SCALE GENOMIC DNA]</scope>
    <source>
        <strain evidence="2 3">LMG 1676</strain>
    </source>
</reference>
<name>A0A149S402_GLUOY</name>